<dbReference type="AlphaFoldDB" id="A0A833VQ94"/>
<evidence type="ECO:0000259" key="1">
    <source>
        <dbReference type="SMART" id="SM00256"/>
    </source>
</evidence>
<organism evidence="2 3">
    <name type="scientific">Carex littledalei</name>
    <dbReference type="NCBI Taxonomy" id="544730"/>
    <lineage>
        <taxon>Eukaryota</taxon>
        <taxon>Viridiplantae</taxon>
        <taxon>Streptophyta</taxon>
        <taxon>Embryophyta</taxon>
        <taxon>Tracheophyta</taxon>
        <taxon>Spermatophyta</taxon>
        <taxon>Magnoliopsida</taxon>
        <taxon>Liliopsida</taxon>
        <taxon>Poales</taxon>
        <taxon>Cyperaceae</taxon>
        <taxon>Cyperoideae</taxon>
        <taxon>Cariceae</taxon>
        <taxon>Carex</taxon>
        <taxon>Carex subgen. Euthyceras</taxon>
    </lineage>
</organism>
<dbReference type="InterPro" id="IPR001810">
    <property type="entry name" value="F-box_dom"/>
</dbReference>
<name>A0A833VQ94_9POAL</name>
<dbReference type="SUPFAM" id="SSF50965">
    <property type="entry name" value="Galactose oxidase, central domain"/>
    <property type="match status" value="1"/>
</dbReference>
<dbReference type="PANTHER" id="PTHR33127:SF97">
    <property type="entry name" value="OS08G0448300 PROTEIN"/>
    <property type="match status" value="1"/>
</dbReference>
<dbReference type="OrthoDB" id="679467at2759"/>
<evidence type="ECO:0000313" key="3">
    <source>
        <dbReference type="Proteomes" id="UP000623129"/>
    </source>
</evidence>
<dbReference type="InterPro" id="IPR036047">
    <property type="entry name" value="F-box-like_dom_sf"/>
</dbReference>
<dbReference type="InterPro" id="IPR005174">
    <property type="entry name" value="KIB1-4_b-propeller"/>
</dbReference>
<keyword evidence="3" id="KW-1185">Reference proteome</keyword>
<sequence>MVSCGFNDQVWLIRASGSDKETQTLINPLNGSIEERKISEMEGQMCLAHFEEWLFLVSDVTDDCFLLNIYSLKKISLPSIDEESFQSLGLCTLTSSPTSPDCTIIFFGEEDNFLFFCHPGDKEWTELPVELDVTHVKTMLKYKEKLYVVLLNSIEIIDIASLSTGIGTTHVKTISMDKPEHFFSFGIGRLGNLVESCGDLFFVRTCFPGPTQTVIDLDIFKFEETKTDWERVESIGDCAFFLGSHGKGGQSFRAQDARVDRNCVYQMLSCYDGKRLYKICLDNQTLSFKLLSEEAIQDQYYGSFNWLLPMRRPVLKPELCISSYTNACSTEVYEKSSKSHAKEQKNKEYAISLQLANNLPIHIVQLISEKLPLKDSGRLRAVCKSWTNLSNPIKEERVWLMYCPKKSGTCRMYNPFKGKQFTLNLKNLNCNEPSRLLCSKDGWVLALQDYNQLCLLNPFTNDFHHLPILEYPYSYDGIAMSCAPNSLSCVVFALVGQPRGEFTKIIAWHYGQDEWYQMEFHNNCPFPMADNNPVFIDGEFYCLSRLGSLGVFNPKNNTWRILDKLSPIYSDLDLAPEISSEYCYLLECNGDLISVFQAVNMDMDNVRVYKLDRSKMAWTQVKDLGDLTLFLDFRTSIARASPCKSYSNKLYLPRLQDETSTAIFYYNMKTRMHNPDFKCLREPYNCVWLEPNLSS</sequence>
<dbReference type="PANTHER" id="PTHR33127">
    <property type="entry name" value="TRANSMEMBRANE PROTEIN"/>
    <property type="match status" value="1"/>
</dbReference>
<reference evidence="2" key="1">
    <citation type="submission" date="2020-01" db="EMBL/GenBank/DDBJ databases">
        <title>Genome sequence of Kobresia littledalei, the first chromosome-level genome in the family Cyperaceae.</title>
        <authorList>
            <person name="Qu G."/>
        </authorList>
    </citation>
    <scope>NUCLEOTIDE SEQUENCE</scope>
    <source>
        <strain evidence="2">C.B.Clarke</strain>
        <tissue evidence="2">Leaf</tissue>
    </source>
</reference>
<protein>
    <submittedName>
        <fullName evidence="2">F-box protein family-like protein</fullName>
    </submittedName>
</protein>
<dbReference type="Proteomes" id="UP000623129">
    <property type="component" value="Unassembled WGS sequence"/>
</dbReference>
<dbReference type="EMBL" id="SWLB01000013">
    <property type="protein sequence ID" value="KAF3331003.1"/>
    <property type="molecule type" value="Genomic_DNA"/>
</dbReference>
<gene>
    <name evidence="2" type="ORF">FCM35_KLT04357</name>
</gene>
<dbReference type="Pfam" id="PF00646">
    <property type="entry name" value="F-box"/>
    <property type="match status" value="1"/>
</dbReference>
<dbReference type="SUPFAM" id="SSF81383">
    <property type="entry name" value="F-box domain"/>
    <property type="match status" value="1"/>
</dbReference>
<comment type="caution">
    <text evidence="2">The sequence shown here is derived from an EMBL/GenBank/DDBJ whole genome shotgun (WGS) entry which is preliminary data.</text>
</comment>
<feature type="domain" description="F-box" evidence="1">
    <location>
        <begin position="359"/>
        <end position="399"/>
    </location>
</feature>
<dbReference type="InterPro" id="IPR011043">
    <property type="entry name" value="Gal_Oxase/kelch_b-propeller"/>
</dbReference>
<proteinExistence type="predicted"/>
<dbReference type="SMART" id="SM00256">
    <property type="entry name" value="FBOX"/>
    <property type="match status" value="1"/>
</dbReference>
<dbReference type="Pfam" id="PF03478">
    <property type="entry name" value="Beta-prop_KIB1-4"/>
    <property type="match status" value="2"/>
</dbReference>
<accession>A0A833VQ94</accession>
<evidence type="ECO:0000313" key="2">
    <source>
        <dbReference type="EMBL" id="KAF3331003.1"/>
    </source>
</evidence>